<dbReference type="EMBL" id="VHIQ01000003">
    <property type="protein sequence ID" value="TPV33941.1"/>
    <property type="molecule type" value="Genomic_DNA"/>
</dbReference>
<evidence type="ECO:0000256" key="4">
    <source>
        <dbReference type="ARBA" id="ARBA00022801"/>
    </source>
</evidence>
<evidence type="ECO:0000256" key="3">
    <source>
        <dbReference type="ARBA" id="ARBA00022723"/>
    </source>
</evidence>
<dbReference type="GO" id="GO:0010945">
    <property type="term" value="F:coenzyme A diphosphatase activity"/>
    <property type="evidence" value="ECO:0007669"/>
    <property type="project" value="InterPro"/>
</dbReference>
<name>A0A506PJH2_9FLAO</name>
<dbReference type="AlphaFoldDB" id="A0A506PJH2"/>
<feature type="domain" description="Nudix hydrolase" evidence="7">
    <location>
        <begin position="46"/>
        <end position="181"/>
    </location>
</feature>
<proteinExistence type="predicted"/>
<accession>A0A506PJH2</accession>
<dbReference type="Proteomes" id="UP000317332">
    <property type="component" value="Unassembled WGS sequence"/>
</dbReference>
<dbReference type="PROSITE" id="PS51462">
    <property type="entry name" value="NUDIX"/>
    <property type="match status" value="1"/>
</dbReference>
<comment type="cofactor">
    <cofactor evidence="1">
        <name>Mn(2+)</name>
        <dbReference type="ChEBI" id="CHEBI:29035"/>
    </cofactor>
</comment>
<dbReference type="GO" id="GO:0046872">
    <property type="term" value="F:metal ion binding"/>
    <property type="evidence" value="ECO:0007669"/>
    <property type="project" value="UniProtKB-KW"/>
</dbReference>
<dbReference type="PANTHER" id="PTHR12992">
    <property type="entry name" value="NUDIX HYDROLASE"/>
    <property type="match status" value="1"/>
</dbReference>
<dbReference type="SUPFAM" id="SSF55811">
    <property type="entry name" value="Nudix"/>
    <property type="match status" value="1"/>
</dbReference>
<dbReference type="CDD" id="cd03426">
    <property type="entry name" value="NUDIX_CoAse_Nudt7"/>
    <property type="match status" value="1"/>
</dbReference>
<dbReference type="Pfam" id="PF00293">
    <property type="entry name" value="NUDIX"/>
    <property type="match status" value="1"/>
</dbReference>
<sequence length="214" mass="24317">MKFDFFNEKVNQLTHLPLPGENAQFLMSPPYRQELMKLRQQVIKKSKKAAVLALFYPDFNGETHLVLIKRKTYKGVHSAQLAFPGGKVEAIDKNFEETALRETEEEIGVSRKSIEIIKPLTQLYIPPSNFEVFPFLGKVAHTPTFIKQESEVEDILAVSLQNFLNDSCVCKVTVPTSYNIEVEVPAFNFDGQIVWGATAMMMSEIKSLFQNVLQ</sequence>
<evidence type="ECO:0000259" key="7">
    <source>
        <dbReference type="PROSITE" id="PS51462"/>
    </source>
</evidence>
<keyword evidence="5" id="KW-0460">Magnesium</keyword>
<keyword evidence="9" id="KW-1185">Reference proteome</keyword>
<dbReference type="RefSeq" id="WP_140989834.1">
    <property type="nucleotide sequence ID" value="NZ_VHIQ01000003.1"/>
</dbReference>
<gene>
    <name evidence="8" type="ORF">FJ651_07220</name>
</gene>
<evidence type="ECO:0000256" key="2">
    <source>
        <dbReference type="ARBA" id="ARBA00001946"/>
    </source>
</evidence>
<comment type="cofactor">
    <cofactor evidence="2">
        <name>Mg(2+)</name>
        <dbReference type="ChEBI" id="CHEBI:18420"/>
    </cofactor>
</comment>
<evidence type="ECO:0000256" key="5">
    <source>
        <dbReference type="ARBA" id="ARBA00022842"/>
    </source>
</evidence>
<evidence type="ECO:0000256" key="6">
    <source>
        <dbReference type="ARBA" id="ARBA00023211"/>
    </source>
</evidence>
<dbReference type="OrthoDB" id="9802805at2"/>
<dbReference type="PANTHER" id="PTHR12992:SF11">
    <property type="entry name" value="MITOCHONDRIAL COENZYME A DIPHOSPHATASE NUDT8"/>
    <property type="match status" value="1"/>
</dbReference>
<protein>
    <submittedName>
        <fullName evidence="8">CoA pyrophosphatase</fullName>
    </submittedName>
</protein>
<organism evidence="8 9">
    <name type="scientific">Paucihalobacter ruber</name>
    <dbReference type="NCBI Taxonomy" id="2567861"/>
    <lineage>
        <taxon>Bacteria</taxon>
        <taxon>Pseudomonadati</taxon>
        <taxon>Bacteroidota</taxon>
        <taxon>Flavobacteriia</taxon>
        <taxon>Flavobacteriales</taxon>
        <taxon>Flavobacteriaceae</taxon>
        <taxon>Paucihalobacter</taxon>
    </lineage>
</organism>
<comment type="caution">
    <text evidence="8">The sequence shown here is derived from an EMBL/GenBank/DDBJ whole genome shotgun (WGS) entry which is preliminary data.</text>
</comment>
<reference evidence="8 9" key="1">
    <citation type="submission" date="2019-06" db="EMBL/GenBank/DDBJ databases">
        <title>Flavobacteriaceae Paucihalobacterium erythroidium CWB-1, complete genome.</title>
        <authorList>
            <person name="Wu S."/>
        </authorList>
    </citation>
    <scope>NUCLEOTIDE SEQUENCE [LARGE SCALE GENOMIC DNA]</scope>
    <source>
        <strain evidence="8 9">CWB-1</strain>
    </source>
</reference>
<keyword evidence="4" id="KW-0378">Hydrolase</keyword>
<evidence type="ECO:0000256" key="1">
    <source>
        <dbReference type="ARBA" id="ARBA00001936"/>
    </source>
</evidence>
<dbReference type="InterPro" id="IPR000086">
    <property type="entry name" value="NUDIX_hydrolase_dom"/>
</dbReference>
<keyword evidence="3" id="KW-0479">Metal-binding</keyword>
<evidence type="ECO:0000313" key="9">
    <source>
        <dbReference type="Proteomes" id="UP000317332"/>
    </source>
</evidence>
<dbReference type="InterPro" id="IPR045121">
    <property type="entry name" value="CoAse"/>
</dbReference>
<dbReference type="InterPro" id="IPR015797">
    <property type="entry name" value="NUDIX_hydrolase-like_dom_sf"/>
</dbReference>
<dbReference type="Gene3D" id="3.90.79.10">
    <property type="entry name" value="Nucleoside Triphosphate Pyrophosphohydrolase"/>
    <property type="match status" value="1"/>
</dbReference>
<evidence type="ECO:0000313" key="8">
    <source>
        <dbReference type="EMBL" id="TPV33941.1"/>
    </source>
</evidence>
<keyword evidence="6" id="KW-0464">Manganese</keyword>